<organism evidence="1">
    <name type="scientific">Rhizophora mucronata</name>
    <name type="common">Asiatic mangrove</name>
    <dbReference type="NCBI Taxonomy" id="61149"/>
    <lineage>
        <taxon>Eukaryota</taxon>
        <taxon>Viridiplantae</taxon>
        <taxon>Streptophyta</taxon>
        <taxon>Embryophyta</taxon>
        <taxon>Tracheophyta</taxon>
        <taxon>Spermatophyta</taxon>
        <taxon>Magnoliopsida</taxon>
        <taxon>eudicotyledons</taxon>
        <taxon>Gunneridae</taxon>
        <taxon>Pentapetalae</taxon>
        <taxon>rosids</taxon>
        <taxon>fabids</taxon>
        <taxon>Malpighiales</taxon>
        <taxon>Rhizophoraceae</taxon>
        <taxon>Rhizophora</taxon>
    </lineage>
</organism>
<dbReference type="AlphaFoldDB" id="A0A2P2LPJ0"/>
<evidence type="ECO:0000313" key="1">
    <source>
        <dbReference type="EMBL" id="MBX19889.1"/>
    </source>
</evidence>
<sequence length="58" mass="6772">MYYHLWMMKEDEVSNGSTICENKMMVFLVSLIGIKNLFNTSIVNILSCLLRDYISYSV</sequence>
<dbReference type="EMBL" id="GGEC01039405">
    <property type="protein sequence ID" value="MBX19889.1"/>
    <property type="molecule type" value="Transcribed_RNA"/>
</dbReference>
<proteinExistence type="predicted"/>
<accession>A0A2P2LPJ0</accession>
<reference evidence="1" key="1">
    <citation type="submission" date="2018-02" db="EMBL/GenBank/DDBJ databases">
        <title>Rhizophora mucronata_Transcriptome.</title>
        <authorList>
            <person name="Meera S.P."/>
            <person name="Sreeshan A."/>
            <person name="Augustine A."/>
        </authorList>
    </citation>
    <scope>NUCLEOTIDE SEQUENCE</scope>
    <source>
        <tissue evidence="1">Leaf</tissue>
    </source>
</reference>
<name>A0A2P2LPJ0_RHIMU</name>
<protein>
    <submittedName>
        <fullName evidence="1">Vacuolar cation/proton exchanger</fullName>
    </submittedName>
</protein>